<reference evidence="1" key="1">
    <citation type="submission" date="2022-08" db="EMBL/GenBank/DDBJ databases">
        <title>Draft genome sequencing of Roseisolibacter agri AW1220.</title>
        <authorList>
            <person name="Tobiishi Y."/>
            <person name="Tonouchi A."/>
        </authorList>
    </citation>
    <scope>NUCLEOTIDE SEQUENCE</scope>
    <source>
        <strain evidence="1">AW1220</strain>
    </source>
</reference>
<dbReference type="EMBL" id="BRXS01000007">
    <property type="protein sequence ID" value="GLC27903.1"/>
    <property type="molecule type" value="Genomic_DNA"/>
</dbReference>
<comment type="caution">
    <text evidence="1">The sequence shown here is derived from an EMBL/GenBank/DDBJ whole genome shotgun (WGS) entry which is preliminary data.</text>
</comment>
<gene>
    <name evidence="1" type="ORF">rosag_44160</name>
</gene>
<dbReference type="RefSeq" id="WP_284352332.1">
    <property type="nucleotide sequence ID" value="NZ_BRXS01000007.1"/>
</dbReference>
<name>A0AA37QJ92_9BACT</name>
<sequence>MATIHFPTRVLRTVGALALGGALGACGDASSSAITGGAESDRTPPAVALAPATAGSGNDSTIAVQITARDNLGLKRVRVVATQRLPIGKDTTIVGLDTAFTSAVTDFTQAVRFRVPAGTPAGTQITVTGGASDGAGNAAAETSVRVATGNLEPPKVRLTAPQPGSLFVIGKSGVLSFSASARLKVRAVGYTATGPGFTAGDSTFFREPLRDSVSILDTLVVPATAQTGVLTVTPFVIDSLGQRATGVPTSFAVQPITAVNSTPVVTSGVTRRVETQDTVRVSASDPTGIRVLGFEIVDTVQKRVLLADSTVLSGQLTVAEATFRFRLPSLTLPAPVYVRAFATNMAQRRAYTRMASGADRVDSVLVVSGATRDLPNGGLLADGVYMNRYDRLYLTNIDRNQVEVFSLSRQAFEQPIVVGSRPWGIVGWPRRRAGVQGDTLLVANSGGTNISYVQVGADGGGTEVYRYPLPNIIAYSVTSELSATTGEIMRTRKVYDFSDRPQFLAATCETFSTNGDSCGDVKLVYSTTPTPGQTTPFPNKGTIRWENLTRCTSHFFFEQAMGTAARRADTLEVERFAAHPSYRLPSTCEQPPEMVTLVPFIQTLTGLDGSRRLYSIEVEVEKLAFRDTTFVRNSGNFARAILGEGGSVRGSRAIGFEADPGLQEDIQIAGRTWLFETPVIDRGISRPRDVSDYIANAFSSVRGVAINFDGALSAIRGDSTYIIDQQLRLQGLMQTTGGPNAGFDFHPLNAGSGAFTPDIGRRLAFSASMTPQIEVFDSYCYQKLGTIEIRDPIIGPIKASLRPNGQIVLVGASARGVVVVPLEREFNSGCTPSFSRR</sequence>
<dbReference type="AlphaFoldDB" id="A0AA37QJ92"/>
<evidence type="ECO:0000313" key="2">
    <source>
        <dbReference type="Proteomes" id="UP001161325"/>
    </source>
</evidence>
<protein>
    <submittedName>
        <fullName evidence="1">Uncharacterized protein</fullName>
    </submittedName>
</protein>
<proteinExistence type="predicted"/>
<accession>A0AA37QJ92</accession>
<dbReference type="Proteomes" id="UP001161325">
    <property type="component" value="Unassembled WGS sequence"/>
</dbReference>
<dbReference type="InterPro" id="IPR011048">
    <property type="entry name" value="Haem_d1_sf"/>
</dbReference>
<organism evidence="1 2">
    <name type="scientific">Roseisolibacter agri</name>
    <dbReference type="NCBI Taxonomy" id="2014610"/>
    <lineage>
        <taxon>Bacteria</taxon>
        <taxon>Pseudomonadati</taxon>
        <taxon>Gemmatimonadota</taxon>
        <taxon>Gemmatimonadia</taxon>
        <taxon>Gemmatimonadales</taxon>
        <taxon>Gemmatimonadaceae</taxon>
        <taxon>Roseisolibacter</taxon>
    </lineage>
</organism>
<keyword evidence="2" id="KW-1185">Reference proteome</keyword>
<dbReference type="SUPFAM" id="SSF51004">
    <property type="entry name" value="C-terminal (heme d1) domain of cytochrome cd1-nitrite reductase"/>
    <property type="match status" value="1"/>
</dbReference>
<evidence type="ECO:0000313" key="1">
    <source>
        <dbReference type="EMBL" id="GLC27903.1"/>
    </source>
</evidence>